<dbReference type="InterPro" id="IPR013087">
    <property type="entry name" value="Znf_C2H2_type"/>
</dbReference>
<dbReference type="EMBL" id="JBDJPC010000010">
    <property type="protein sequence ID" value="KAL1490512.1"/>
    <property type="molecule type" value="Genomic_DNA"/>
</dbReference>
<dbReference type="InterPro" id="IPR045914">
    <property type="entry name" value="Zn532-like"/>
</dbReference>
<dbReference type="Gene3D" id="3.30.160.60">
    <property type="entry name" value="Classic Zinc Finger"/>
    <property type="match status" value="3"/>
</dbReference>
<feature type="domain" description="C2H2-type" evidence="3">
    <location>
        <begin position="350"/>
        <end position="380"/>
    </location>
</feature>
<dbReference type="InterPro" id="IPR057356">
    <property type="entry name" value="Znf-C2H2_ZNF592"/>
</dbReference>
<protein>
    <recommendedName>
        <fullName evidence="3">C2H2-type domain-containing protein</fullName>
    </recommendedName>
</protein>
<sequence length="788" mass="90901">MATDKSNLTGQLAISRNSAEKKWDLLFDEDTKEWIACKPSLGLQVYVCYSCRHMFYTKKSFLDHVNRRVALLKYNCCGRIRTFYNRCSLLLHCRKHFALDKGTINLNSLEVLALPVGMAGYDKHPDVDYLYDLEEDLNIGETLLNSYFYSPNIEDKGKELIHLLPIEMTINEAQEALALKQIAKNIPKCQFISLRAFKEMCSQIDYCVTVKSEPSDENVFKNESQRSFAQKSVSQQPKQINGSDISSSNGMNSLNISHKERKSDNVVVPVITKIETIEESENTSSPKKKTPSLEHKCTECQQECPNLTFHFLGENRPVGEKFRCYHCKLISPTECAFKAHARIHIKMPPFVCPDCGIEYSQFSNLMSHMDTICYHMTKSVRYRCPGRRCGKIFASEATFGPHFRLVHIDTLVHCKTCQKTFTQLHEYEEHAQAHNGDKYGVVKSFSCPTCRKTEMSVTQLRKHIEFHCRDLNRCIYIFMCKYCKCYFRSVQTMGTHLQNCKVQKSGLPRRIRPADMSKYITGNCKNCNNKIISLKLNATPLCNNCTIEPIPKKSPVVLKKVPVPEKCVCILCKTQIDFNERRRHQLECKYAKPHVFVEKLNLDEVNFNQSFSSSNSEFESSIDGSPHKNLSDSERPKKKHKPNKLKKLEEDDLTAEEPIQFDGTYQCRLCPFKQTERLKFHEHIKGHRHISTAYQCMECGECFVVKPSLIKHLLHYHNITDSDHYFNNNDCFDHGAINELAKVVKAPYMAVNVEENQCRVCMESFDTAQEHDTHFRIHGMAFLMKNSI</sequence>
<reference evidence="4 5" key="1">
    <citation type="submission" date="2024-05" db="EMBL/GenBank/DDBJ databases">
        <title>Genetic variation in Jamaican populations of the coffee berry borer (Hypothenemus hampei).</title>
        <authorList>
            <person name="Errbii M."/>
            <person name="Myrie A."/>
        </authorList>
    </citation>
    <scope>NUCLEOTIDE SEQUENCE [LARGE SCALE GENOMIC DNA]</scope>
    <source>
        <strain evidence="4">JA-Hopewell-2020-01-JO</strain>
        <tissue evidence="4">Whole body</tissue>
    </source>
</reference>
<keyword evidence="1" id="KW-0862">Zinc</keyword>
<dbReference type="PROSITE" id="PS00028">
    <property type="entry name" value="ZINC_FINGER_C2H2_1"/>
    <property type="match status" value="4"/>
</dbReference>
<organism evidence="4 5">
    <name type="scientific">Hypothenemus hampei</name>
    <name type="common">Coffee berry borer</name>
    <dbReference type="NCBI Taxonomy" id="57062"/>
    <lineage>
        <taxon>Eukaryota</taxon>
        <taxon>Metazoa</taxon>
        <taxon>Ecdysozoa</taxon>
        <taxon>Arthropoda</taxon>
        <taxon>Hexapoda</taxon>
        <taxon>Insecta</taxon>
        <taxon>Pterygota</taxon>
        <taxon>Neoptera</taxon>
        <taxon>Endopterygota</taxon>
        <taxon>Coleoptera</taxon>
        <taxon>Polyphaga</taxon>
        <taxon>Cucujiformia</taxon>
        <taxon>Curculionidae</taxon>
        <taxon>Scolytinae</taxon>
        <taxon>Hypothenemus</taxon>
    </lineage>
</organism>
<keyword evidence="1" id="KW-0479">Metal-binding</keyword>
<dbReference type="Pfam" id="PF25412">
    <property type="entry name" value="zf-C2H2_ZNF592"/>
    <property type="match status" value="1"/>
</dbReference>
<dbReference type="PANTHER" id="PTHR47222:SF5">
    <property type="entry name" value="LOW QUALITY PROTEIN: ZINC FINGER PROTEIN 532-LIKE"/>
    <property type="match status" value="1"/>
</dbReference>
<feature type="compositionally biased region" description="Polar residues" evidence="2">
    <location>
        <begin position="225"/>
        <end position="256"/>
    </location>
</feature>
<evidence type="ECO:0000256" key="2">
    <source>
        <dbReference type="SAM" id="MobiDB-lite"/>
    </source>
</evidence>
<keyword evidence="5" id="KW-1185">Reference proteome</keyword>
<evidence type="ECO:0000313" key="4">
    <source>
        <dbReference type="EMBL" id="KAL1490512.1"/>
    </source>
</evidence>
<keyword evidence="1" id="KW-0863">Zinc-finger</keyword>
<dbReference type="PROSITE" id="PS50157">
    <property type="entry name" value="ZINC_FINGER_C2H2_2"/>
    <property type="match status" value="4"/>
</dbReference>
<evidence type="ECO:0000313" key="5">
    <source>
        <dbReference type="Proteomes" id="UP001566132"/>
    </source>
</evidence>
<feature type="region of interest" description="Disordered" evidence="2">
    <location>
        <begin position="218"/>
        <end position="258"/>
    </location>
</feature>
<evidence type="ECO:0000259" key="3">
    <source>
        <dbReference type="PROSITE" id="PS50157"/>
    </source>
</evidence>
<gene>
    <name evidence="4" type="ORF">ABEB36_013194</name>
</gene>
<dbReference type="AlphaFoldDB" id="A0ABD1E753"/>
<dbReference type="InterPro" id="IPR036236">
    <property type="entry name" value="Znf_C2H2_sf"/>
</dbReference>
<comment type="caution">
    <text evidence="4">The sequence shown here is derived from an EMBL/GenBank/DDBJ whole genome shotgun (WGS) entry which is preliminary data.</text>
</comment>
<feature type="domain" description="C2H2-type" evidence="3">
    <location>
        <begin position="694"/>
        <end position="722"/>
    </location>
</feature>
<feature type="domain" description="C2H2-type" evidence="3">
    <location>
        <begin position="382"/>
        <end position="407"/>
    </location>
</feature>
<dbReference type="PANTHER" id="PTHR47222">
    <property type="entry name" value="ZINC FINGER PROTEIN 532-RELATED"/>
    <property type="match status" value="1"/>
</dbReference>
<dbReference type="GO" id="GO:0008270">
    <property type="term" value="F:zinc ion binding"/>
    <property type="evidence" value="ECO:0007669"/>
    <property type="project" value="UniProtKB-KW"/>
</dbReference>
<dbReference type="Proteomes" id="UP001566132">
    <property type="component" value="Unassembled WGS sequence"/>
</dbReference>
<feature type="domain" description="C2H2-type" evidence="3">
    <location>
        <begin position="412"/>
        <end position="439"/>
    </location>
</feature>
<evidence type="ECO:0000256" key="1">
    <source>
        <dbReference type="PROSITE-ProRule" id="PRU00042"/>
    </source>
</evidence>
<proteinExistence type="predicted"/>
<feature type="region of interest" description="Disordered" evidence="2">
    <location>
        <begin position="615"/>
        <end position="649"/>
    </location>
</feature>
<accession>A0ABD1E753</accession>
<dbReference type="SMART" id="SM00355">
    <property type="entry name" value="ZnF_C2H2"/>
    <property type="match status" value="11"/>
</dbReference>
<feature type="compositionally biased region" description="Basic residues" evidence="2">
    <location>
        <begin position="636"/>
        <end position="645"/>
    </location>
</feature>
<dbReference type="SUPFAM" id="SSF57667">
    <property type="entry name" value="beta-beta-alpha zinc fingers"/>
    <property type="match status" value="1"/>
</dbReference>
<name>A0ABD1E753_HYPHA</name>
<feature type="compositionally biased region" description="Basic and acidic residues" evidence="2">
    <location>
        <begin position="625"/>
        <end position="635"/>
    </location>
</feature>